<dbReference type="InterPro" id="IPR010475">
    <property type="entry name" value="AKH/RPCH_hormone"/>
</dbReference>
<feature type="chain" id="PRO_5026033956" evidence="10">
    <location>
        <begin position="21"/>
        <end position="70"/>
    </location>
</feature>
<evidence type="ECO:0000256" key="1">
    <source>
        <dbReference type="ARBA" id="ARBA00004613"/>
    </source>
</evidence>
<keyword evidence="8" id="KW-0873">Pyrrolidone carboxylic acid</keyword>
<accession>A0A6G4ZU62</accession>
<proteinExistence type="inferred from homology"/>
<keyword evidence="9" id="KW-0527">Neuropeptide</keyword>
<keyword evidence="5" id="KW-0372">Hormone</keyword>
<evidence type="ECO:0000256" key="10">
    <source>
        <dbReference type="SAM" id="SignalP"/>
    </source>
</evidence>
<evidence type="ECO:0000256" key="3">
    <source>
        <dbReference type="ARBA" id="ARBA00022525"/>
    </source>
</evidence>
<evidence type="ECO:0000256" key="4">
    <source>
        <dbReference type="ARBA" id="ARBA00022685"/>
    </source>
</evidence>
<dbReference type="PROSITE" id="PS00256">
    <property type="entry name" value="AKH"/>
    <property type="match status" value="1"/>
</dbReference>
<evidence type="ECO:0000256" key="6">
    <source>
        <dbReference type="ARBA" id="ARBA00022729"/>
    </source>
</evidence>
<evidence type="ECO:0000256" key="5">
    <source>
        <dbReference type="ARBA" id="ARBA00022702"/>
    </source>
</evidence>
<evidence type="ECO:0000256" key="9">
    <source>
        <dbReference type="ARBA" id="ARBA00023320"/>
    </source>
</evidence>
<dbReference type="GO" id="GO:0005576">
    <property type="term" value="C:extracellular region"/>
    <property type="evidence" value="ECO:0007669"/>
    <property type="project" value="UniProtKB-SubCell"/>
</dbReference>
<comment type="subcellular location">
    <subcellularLocation>
        <location evidence="1">Secreted</location>
    </subcellularLocation>
</comment>
<dbReference type="EMBL" id="GFAX01136667">
    <property type="protein sequence ID" value="NHI24442.1"/>
    <property type="molecule type" value="Transcribed_RNA"/>
</dbReference>
<evidence type="ECO:0000256" key="2">
    <source>
        <dbReference type="ARBA" id="ARBA00006145"/>
    </source>
</evidence>
<dbReference type="InterPro" id="IPR002047">
    <property type="entry name" value="Adipokinetic_hormone_CS"/>
</dbReference>
<keyword evidence="3" id="KW-0964">Secreted</keyword>
<sequence>MKRCLLVLLVCACAVLMCTAQLTFTPNWGTGKRSGIPSEACKIPVESLALIGKIIQNEAQKLVECEHYAS</sequence>
<dbReference type="GO" id="GO:0005179">
    <property type="term" value="F:hormone activity"/>
    <property type="evidence" value="ECO:0007669"/>
    <property type="project" value="UniProtKB-KW"/>
</dbReference>
<evidence type="ECO:0000313" key="11">
    <source>
        <dbReference type="EMBL" id="NHI24442.1"/>
    </source>
</evidence>
<protein>
    <submittedName>
        <fullName evidence="11">Adipokinetic hormone</fullName>
    </submittedName>
</protein>
<keyword evidence="4" id="KW-0165">Cleavage on pair of basic residues</keyword>
<keyword evidence="6 10" id="KW-0732">Signal</keyword>
<comment type="similarity">
    <text evidence="2">Belongs to the AKH/HRTH/RPCH family.</text>
</comment>
<evidence type="ECO:0000256" key="8">
    <source>
        <dbReference type="ARBA" id="ARBA00023283"/>
    </source>
</evidence>
<dbReference type="AlphaFoldDB" id="A0A6G4ZU62"/>
<dbReference type="GO" id="GO:0007218">
    <property type="term" value="P:neuropeptide signaling pathway"/>
    <property type="evidence" value="ECO:0007669"/>
    <property type="project" value="UniProtKB-KW"/>
</dbReference>
<name>A0A6G4ZU62_CARMO</name>
<dbReference type="Pfam" id="PF06377">
    <property type="entry name" value="Adipokin_hormo"/>
    <property type="match status" value="1"/>
</dbReference>
<feature type="signal peptide" evidence="10">
    <location>
        <begin position="1"/>
        <end position="20"/>
    </location>
</feature>
<keyword evidence="7" id="KW-0027">Amidation</keyword>
<reference evidence="11" key="1">
    <citation type="journal article" date="2018" name="J. Proteome Res.">
        <title>Transcriptomic and Neuropeptidomic Analysis of the Stick Insect, Carausius morosus.</title>
        <authorList>
            <person name="Liessem S"/>
            <person name="Ragionieri L"/>
            <person name="Neupert S"/>
            <person name="Buschges A"/>
            <person name="Predel R."/>
        </authorList>
    </citation>
    <scope>NUCLEOTIDE SEQUENCE</scope>
    <source>
        <strain evidence="11">Adult female</strain>
        <tissue evidence="11">Central nervous system</tissue>
    </source>
</reference>
<evidence type="ECO:0000256" key="7">
    <source>
        <dbReference type="ARBA" id="ARBA00022815"/>
    </source>
</evidence>
<organism evidence="11">
    <name type="scientific">Carausius morosus</name>
    <name type="common">Indian stick insect</name>
    <name type="synonym">Dixippus morosus</name>
    <dbReference type="NCBI Taxonomy" id="7022"/>
    <lineage>
        <taxon>Eukaryota</taxon>
        <taxon>Metazoa</taxon>
        <taxon>Ecdysozoa</taxon>
        <taxon>Arthropoda</taxon>
        <taxon>Hexapoda</taxon>
        <taxon>Insecta</taxon>
        <taxon>Pterygota</taxon>
        <taxon>Neoptera</taxon>
        <taxon>Polyneoptera</taxon>
        <taxon>Phasmatodea</taxon>
        <taxon>Verophasmatodea</taxon>
        <taxon>Anareolatae</taxon>
        <taxon>Lonchodidae</taxon>
        <taxon>Lonchodinae</taxon>
        <taxon>Carausius</taxon>
    </lineage>
</organism>